<keyword evidence="3" id="KW-1185">Reference proteome</keyword>
<organism evidence="2 3">
    <name type="scientific">Pseudoduganella chitinolytica</name>
    <dbReference type="NCBI Taxonomy" id="34070"/>
    <lineage>
        <taxon>Bacteria</taxon>
        <taxon>Pseudomonadati</taxon>
        <taxon>Pseudomonadota</taxon>
        <taxon>Betaproteobacteria</taxon>
        <taxon>Burkholderiales</taxon>
        <taxon>Oxalobacteraceae</taxon>
        <taxon>Telluria group</taxon>
        <taxon>Pseudoduganella</taxon>
    </lineage>
</organism>
<keyword evidence="1" id="KW-1133">Transmembrane helix</keyword>
<feature type="transmembrane region" description="Helical" evidence="1">
    <location>
        <begin position="53"/>
        <end position="76"/>
    </location>
</feature>
<dbReference type="RefSeq" id="WP_277417295.1">
    <property type="nucleotide sequence ID" value="NZ_CP119083.1"/>
</dbReference>
<reference evidence="2 3" key="1">
    <citation type="submission" date="2023-02" db="EMBL/GenBank/DDBJ databases">
        <title>Gemone sequence of Telluria chitinolytica ACM 3522T.</title>
        <authorList>
            <person name="Frediansyah A."/>
            <person name="Miess H."/>
            <person name="Gross H."/>
        </authorList>
    </citation>
    <scope>NUCLEOTIDE SEQUENCE [LARGE SCALE GENOMIC DNA]</scope>
    <source>
        <strain evidence="2 3">ACM 3522</strain>
    </source>
</reference>
<name>A0ABY8BFC4_9BURK</name>
<sequence length="85" mass="9072">MFRNRGLLRALAGLSPRARFGWAALLALAVLAGQAMLRTVDEGRVPFLLFNPAIVFAAAAFGTFPALLVYGAGLLFGMHLFGPPR</sequence>
<accession>A0ABY8BFC4</accession>
<proteinExistence type="predicted"/>
<evidence type="ECO:0000256" key="1">
    <source>
        <dbReference type="SAM" id="Phobius"/>
    </source>
</evidence>
<evidence type="ECO:0000313" key="2">
    <source>
        <dbReference type="EMBL" id="WEF34620.1"/>
    </source>
</evidence>
<gene>
    <name evidence="2" type="ORF">PX653_07620</name>
</gene>
<protein>
    <submittedName>
        <fullName evidence="2">Uncharacterized protein</fullName>
    </submittedName>
</protein>
<keyword evidence="1" id="KW-0472">Membrane</keyword>
<evidence type="ECO:0000313" key="3">
    <source>
        <dbReference type="Proteomes" id="UP001216510"/>
    </source>
</evidence>
<dbReference type="EMBL" id="CP119083">
    <property type="protein sequence ID" value="WEF34620.1"/>
    <property type="molecule type" value="Genomic_DNA"/>
</dbReference>
<dbReference type="Proteomes" id="UP001216510">
    <property type="component" value="Chromosome"/>
</dbReference>
<keyword evidence="1" id="KW-0812">Transmembrane</keyword>